<evidence type="ECO:0000313" key="2">
    <source>
        <dbReference type="EMBL" id="KAK4737381.1"/>
    </source>
</evidence>
<evidence type="ECO:0000313" key="3">
    <source>
        <dbReference type="Proteomes" id="UP001311915"/>
    </source>
</evidence>
<dbReference type="PANTHER" id="PTHR34418">
    <property type="entry name" value="NUCLEAR PORE COMPLEX PROTEIN NUP214 ISOFORM X1"/>
    <property type="match status" value="1"/>
</dbReference>
<dbReference type="GO" id="GO:0006405">
    <property type="term" value="P:RNA export from nucleus"/>
    <property type="evidence" value="ECO:0007669"/>
    <property type="project" value="InterPro"/>
</dbReference>
<dbReference type="AlphaFoldDB" id="A0AAV9MH46"/>
<keyword evidence="3" id="KW-1185">Reference proteome</keyword>
<evidence type="ECO:0000256" key="1">
    <source>
        <dbReference type="SAM" id="MobiDB-lite"/>
    </source>
</evidence>
<accession>A0AAV9MH46</accession>
<dbReference type="PANTHER" id="PTHR34418:SF3">
    <property type="entry name" value="NUCLEAR PORE COMPLEX PROTEIN NUP214"/>
    <property type="match status" value="1"/>
</dbReference>
<dbReference type="Proteomes" id="UP001311915">
    <property type="component" value="Unassembled WGS sequence"/>
</dbReference>
<gene>
    <name evidence="2" type="ORF">R3W88_001078</name>
</gene>
<dbReference type="GO" id="GO:0017056">
    <property type="term" value="F:structural constituent of nuclear pore"/>
    <property type="evidence" value="ECO:0007669"/>
    <property type="project" value="InterPro"/>
</dbReference>
<comment type="caution">
    <text evidence="2">The sequence shown here is derived from an EMBL/GenBank/DDBJ whole genome shotgun (WGS) entry which is preliminary data.</text>
</comment>
<dbReference type="InterPro" id="IPR044694">
    <property type="entry name" value="NUP214"/>
</dbReference>
<proteinExistence type="predicted"/>
<organism evidence="2 3">
    <name type="scientific">Solanum pinnatisectum</name>
    <name type="common">tansyleaf nightshade</name>
    <dbReference type="NCBI Taxonomy" id="50273"/>
    <lineage>
        <taxon>Eukaryota</taxon>
        <taxon>Viridiplantae</taxon>
        <taxon>Streptophyta</taxon>
        <taxon>Embryophyta</taxon>
        <taxon>Tracheophyta</taxon>
        <taxon>Spermatophyta</taxon>
        <taxon>Magnoliopsida</taxon>
        <taxon>eudicotyledons</taxon>
        <taxon>Gunneridae</taxon>
        <taxon>Pentapetalae</taxon>
        <taxon>asterids</taxon>
        <taxon>lamiids</taxon>
        <taxon>Solanales</taxon>
        <taxon>Solanaceae</taxon>
        <taxon>Solanoideae</taxon>
        <taxon>Solaneae</taxon>
        <taxon>Solanum</taxon>
    </lineage>
</organism>
<feature type="compositionally biased region" description="Basic and acidic residues" evidence="1">
    <location>
        <begin position="10"/>
        <end position="19"/>
    </location>
</feature>
<reference evidence="2 3" key="1">
    <citation type="submission" date="2023-10" db="EMBL/GenBank/DDBJ databases">
        <title>Genome-Wide Identification Analysis in wild type Solanum Pinnatisectum Reveals Some Genes Defensing Phytophthora Infestans.</title>
        <authorList>
            <person name="Sun C."/>
        </authorList>
    </citation>
    <scope>NUCLEOTIDE SEQUENCE [LARGE SCALE GENOMIC DNA]</scope>
    <source>
        <strain evidence="2">LQN</strain>
        <tissue evidence="2">Leaf</tissue>
    </source>
</reference>
<protein>
    <submittedName>
        <fullName evidence="2">Uncharacterized protein</fullName>
    </submittedName>
</protein>
<sequence length="296" mass="28839">MHGATQIKYAKKDSHRKDGTPFSASAIPPSGADSAINVKSGYLDVVSHEDEMEEEAPENSQMTVNALGNVAGFGIGTAAAPVSTKPNPFGAVSVNKASSPASSLFTITASGGELFRPASFSFQPIQPPQPSSPANFGAFPSSFSLTSTSQAPAVSGFGQPAQVGQGQHILGSVLGTSGQSRQLGAGIPGTGVGSASSFGRGFMSNSSAGGFGGGFSGVSSTGGGFSSLGLATGAGGFAATATSAGGFGAAVTSAGGFGASAIAGGGFVAPTVVGSGFSDSSSAIFRPNHSYLIEIY</sequence>
<feature type="region of interest" description="Disordered" evidence="1">
    <location>
        <begin position="1"/>
        <end position="35"/>
    </location>
</feature>
<dbReference type="EMBL" id="JAWPEI010000001">
    <property type="protein sequence ID" value="KAK4737381.1"/>
    <property type="molecule type" value="Genomic_DNA"/>
</dbReference>
<name>A0AAV9MH46_9SOLN</name>